<dbReference type="Proteomes" id="UP001310890">
    <property type="component" value="Unassembled WGS sequence"/>
</dbReference>
<evidence type="ECO:0000313" key="1">
    <source>
        <dbReference type="EMBL" id="KAK5113671.1"/>
    </source>
</evidence>
<accession>A0AAN7TF67</accession>
<dbReference type="EMBL" id="JAVRRL010000022">
    <property type="protein sequence ID" value="KAK5113671.1"/>
    <property type="molecule type" value="Genomic_DNA"/>
</dbReference>
<evidence type="ECO:0000313" key="2">
    <source>
        <dbReference type="Proteomes" id="UP001310890"/>
    </source>
</evidence>
<reference evidence="1" key="1">
    <citation type="submission" date="2023-08" db="EMBL/GenBank/DDBJ databases">
        <title>Black Yeasts Isolated from many extreme environments.</title>
        <authorList>
            <person name="Coleine C."/>
            <person name="Stajich J.E."/>
            <person name="Selbmann L."/>
        </authorList>
    </citation>
    <scope>NUCLEOTIDE SEQUENCE</scope>
    <source>
        <strain evidence="1">CCFEE 5401</strain>
    </source>
</reference>
<proteinExistence type="predicted"/>
<name>A0AAN7TF67_9PEZI</name>
<protein>
    <submittedName>
        <fullName evidence="1">Uncharacterized protein</fullName>
    </submittedName>
</protein>
<comment type="caution">
    <text evidence="1">The sequence shown here is derived from an EMBL/GenBank/DDBJ whole genome shotgun (WGS) entry which is preliminary data.</text>
</comment>
<sequence>MAAANFIKPVHISDGAGLVHDDEVRVASAEEVSEVEPSQPAATDFQPLFVLVEDEDSGEHHHPSVHYVFADDDPDDLTASTLDTIEQQTGHHEEADLEERVVIVDMSPAGTEIMATASLSSHWQALKTSICQAPSWGGAAQHDQSRLTLRISGQEVSCRSEATPHQINDIDTLMDRYNEQLRGLDELLASKESTQA</sequence>
<organism evidence="1 2">
    <name type="scientific">Meristemomyces frigidus</name>
    <dbReference type="NCBI Taxonomy" id="1508187"/>
    <lineage>
        <taxon>Eukaryota</taxon>
        <taxon>Fungi</taxon>
        <taxon>Dikarya</taxon>
        <taxon>Ascomycota</taxon>
        <taxon>Pezizomycotina</taxon>
        <taxon>Dothideomycetes</taxon>
        <taxon>Dothideomycetidae</taxon>
        <taxon>Mycosphaerellales</taxon>
        <taxon>Teratosphaeriaceae</taxon>
        <taxon>Meristemomyces</taxon>
    </lineage>
</organism>
<gene>
    <name evidence="1" type="ORF">LTR62_003298</name>
</gene>
<dbReference type="AlphaFoldDB" id="A0AAN7TF67"/>
<dbReference type="Gene3D" id="2.60.270.60">
    <property type="match status" value="1"/>
</dbReference>